<gene>
    <name evidence="10" type="ORF">A2365_01545</name>
</gene>
<dbReference type="SUPFAM" id="SSF90123">
    <property type="entry name" value="ABC transporter transmembrane region"/>
    <property type="match status" value="1"/>
</dbReference>
<dbReference type="Gene3D" id="1.20.1560.10">
    <property type="entry name" value="ABC transporter type 1, transmembrane domain"/>
    <property type="match status" value="1"/>
</dbReference>
<reference evidence="10 11" key="1">
    <citation type="journal article" date="2016" name="Nat. Commun.">
        <title>Thousands of microbial genomes shed light on interconnected biogeochemical processes in an aquifer system.</title>
        <authorList>
            <person name="Anantharaman K."/>
            <person name="Brown C.T."/>
            <person name="Hug L.A."/>
            <person name="Sharon I."/>
            <person name="Castelle C.J."/>
            <person name="Probst A.J."/>
            <person name="Thomas B.C."/>
            <person name="Singh A."/>
            <person name="Wilkins M.J."/>
            <person name="Karaoz U."/>
            <person name="Brodie E.L."/>
            <person name="Williams K.H."/>
            <person name="Hubbard S.S."/>
            <person name="Banfield J.F."/>
        </authorList>
    </citation>
    <scope>NUCLEOTIDE SEQUENCE [LARGE SCALE GENOMIC DNA]</scope>
</reference>
<dbReference type="CDD" id="cd07346">
    <property type="entry name" value="ABC_6TM_exporters"/>
    <property type="match status" value="1"/>
</dbReference>
<comment type="caution">
    <text evidence="10">The sequence shown here is derived from an EMBL/GenBank/DDBJ whole genome shotgun (WGS) entry which is preliminary data.</text>
</comment>
<evidence type="ECO:0000313" key="10">
    <source>
        <dbReference type="EMBL" id="OGZ27256.1"/>
    </source>
</evidence>
<dbReference type="STRING" id="1801677.A2365_01545"/>
<dbReference type="SUPFAM" id="SSF52540">
    <property type="entry name" value="P-loop containing nucleoside triphosphate hydrolases"/>
    <property type="match status" value="1"/>
</dbReference>
<dbReference type="InterPro" id="IPR003593">
    <property type="entry name" value="AAA+_ATPase"/>
</dbReference>
<dbReference type="InterPro" id="IPR027417">
    <property type="entry name" value="P-loop_NTPase"/>
</dbReference>
<dbReference type="GO" id="GO:0005524">
    <property type="term" value="F:ATP binding"/>
    <property type="evidence" value="ECO:0007669"/>
    <property type="project" value="UniProtKB-KW"/>
</dbReference>
<dbReference type="InterPro" id="IPR036640">
    <property type="entry name" value="ABC1_TM_sf"/>
</dbReference>
<feature type="transmembrane region" description="Helical" evidence="7">
    <location>
        <begin position="54"/>
        <end position="72"/>
    </location>
</feature>
<dbReference type="Pfam" id="PF00005">
    <property type="entry name" value="ABC_tran"/>
    <property type="match status" value="1"/>
</dbReference>
<comment type="subcellular location">
    <subcellularLocation>
        <location evidence="1">Cell membrane</location>
        <topology evidence="1">Multi-pass membrane protein</topology>
    </subcellularLocation>
</comment>
<evidence type="ECO:0000256" key="6">
    <source>
        <dbReference type="ARBA" id="ARBA00023136"/>
    </source>
</evidence>
<evidence type="ECO:0000259" key="9">
    <source>
        <dbReference type="PROSITE" id="PS50929"/>
    </source>
</evidence>
<feature type="domain" description="ABC transporter" evidence="8">
    <location>
        <begin position="338"/>
        <end position="572"/>
    </location>
</feature>
<dbReference type="InterPro" id="IPR039421">
    <property type="entry name" value="Type_1_exporter"/>
</dbReference>
<feature type="transmembrane region" description="Helical" evidence="7">
    <location>
        <begin position="246"/>
        <end position="266"/>
    </location>
</feature>
<feature type="transmembrane region" description="Helical" evidence="7">
    <location>
        <begin position="21"/>
        <end position="42"/>
    </location>
</feature>
<feature type="transmembrane region" description="Helical" evidence="7">
    <location>
        <begin position="136"/>
        <end position="155"/>
    </location>
</feature>
<dbReference type="PANTHER" id="PTHR24221">
    <property type="entry name" value="ATP-BINDING CASSETTE SUB-FAMILY B"/>
    <property type="match status" value="1"/>
</dbReference>
<protein>
    <recommendedName>
        <fullName evidence="12">ABC transporter</fullName>
    </recommendedName>
</protein>
<keyword evidence="3" id="KW-0547">Nucleotide-binding</keyword>
<keyword evidence="4" id="KW-0067">ATP-binding</keyword>
<evidence type="ECO:0000259" key="8">
    <source>
        <dbReference type="PROSITE" id="PS50893"/>
    </source>
</evidence>
<dbReference type="GO" id="GO:0005886">
    <property type="term" value="C:plasma membrane"/>
    <property type="evidence" value="ECO:0007669"/>
    <property type="project" value="UniProtKB-SubCell"/>
</dbReference>
<dbReference type="PROSITE" id="PS50893">
    <property type="entry name" value="ABC_TRANSPORTER_2"/>
    <property type="match status" value="1"/>
</dbReference>
<evidence type="ECO:0000256" key="3">
    <source>
        <dbReference type="ARBA" id="ARBA00022741"/>
    </source>
</evidence>
<feature type="transmembrane region" description="Helical" evidence="7">
    <location>
        <begin position="272"/>
        <end position="288"/>
    </location>
</feature>
<dbReference type="InterPro" id="IPR003439">
    <property type="entry name" value="ABC_transporter-like_ATP-bd"/>
</dbReference>
<dbReference type="GO" id="GO:0140359">
    <property type="term" value="F:ABC-type transporter activity"/>
    <property type="evidence" value="ECO:0007669"/>
    <property type="project" value="InterPro"/>
</dbReference>
<feature type="transmembrane region" description="Helical" evidence="7">
    <location>
        <begin position="161"/>
        <end position="180"/>
    </location>
</feature>
<evidence type="ECO:0000313" key="11">
    <source>
        <dbReference type="Proteomes" id="UP000177740"/>
    </source>
</evidence>
<evidence type="ECO:0000256" key="5">
    <source>
        <dbReference type="ARBA" id="ARBA00022989"/>
    </source>
</evidence>
<keyword evidence="6 7" id="KW-0472">Membrane</keyword>
<dbReference type="GO" id="GO:0016887">
    <property type="term" value="F:ATP hydrolysis activity"/>
    <property type="evidence" value="ECO:0007669"/>
    <property type="project" value="InterPro"/>
</dbReference>
<evidence type="ECO:0000256" key="7">
    <source>
        <dbReference type="SAM" id="Phobius"/>
    </source>
</evidence>
<name>A0A1G2EN90_9BACT</name>
<evidence type="ECO:0008006" key="12">
    <source>
        <dbReference type="Google" id="ProtNLM"/>
    </source>
</evidence>
<dbReference type="AlphaFoldDB" id="A0A1G2EN90"/>
<evidence type="ECO:0000256" key="1">
    <source>
        <dbReference type="ARBA" id="ARBA00004651"/>
    </source>
</evidence>
<keyword evidence="5 7" id="KW-1133">Transmembrane helix</keyword>
<dbReference type="EMBL" id="MHMM01000009">
    <property type="protein sequence ID" value="OGZ27256.1"/>
    <property type="molecule type" value="Genomic_DNA"/>
</dbReference>
<sequence length="577" mass="65161">MTLKEDTRIIWAYLKNYKKEVYKLSFLAVFYGLASGVIPYLYGRLVDEAPGESFSYKVIVLLGIWALTSILSEGFRRIVAVRGGFIGSYAAGDLVSEHARHLMNLPLGFHKEKRVGEVVSSITRAQDHLRDIIENTLFWVLPQFLTVAVGLAFMFAISWQLFLGIVGIFLLSIIVTLIGIPKLVDSQKKMNKEYDKAMGTLNDSFLNIQTIKSFTAEDFQNKKIEKSYKDKIVFFSKKVLTVWENITFIQEIIFSLGFVAIFSYALMLLEGGEISIGVLVMFLGYLNLTRMPLRVFLWQWLTVQKGLATIKNSRKYLKLKTENSKVKKRVIKDIKGKVEYKNVSFRYPKKPVLLQDVTFAALPGEKVAIVGASGQGKTTLVDLLSLYYSPTRGQILIDGVNIKNLNLAFLRSIIAYVPQDVVLFNDTIKNNILYGKPAGKIEDVERAAEIANIDNFVNSLPQKYNTMVGERGIKLSGGQKQRLAIARAVISDPKILVLDEATSSLDVRSEKLIQSAIDQLTRNKTTFIIAHRLSTVKNADKILVLEEGKIAEQGKHYELMEKEGLYHKFYTLQFAED</sequence>
<dbReference type="PANTHER" id="PTHR24221:SF503">
    <property type="entry name" value="MITOCHONDRIAL POTASSIUM CHANNEL ATP-BINDING SUBUNIT"/>
    <property type="match status" value="1"/>
</dbReference>
<keyword evidence="2 7" id="KW-0812">Transmembrane</keyword>
<proteinExistence type="predicted"/>
<dbReference type="FunFam" id="3.40.50.300:FF:000218">
    <property type="entry name" value="Multidrug ABC transporter ATP-binding protein"/>
    <property type="match status" value="1"/>
</dbReference>
<dbReference type="SMART" id="SM00382">
    <property type="entry name" value="AAA"/>
    <property type="match status" value="1"/>
</dbReference>
<evidence type="ECO:0000256" key="2">
    <source>
        <dbReference type="ARBA" id="ARBA00022692"/>
    </source>
</evidence>
<dbReference type="InterPro" id="IPR011527">
    <property type="entry name" value="ABC1_TM_dom"/>
</dbReference>
<dbReference type="Proteomes" id="UP000177740">
    <property type="component" value="Unassembled WGS sequence"/>
</dbReference>
<dbReference type="PROSITE" id="PS50929">
    <property type="entry name" value="ABC_TM1F"/>
    <property type="match status" value="1"/>
</dbReference>
<dbReference type="Pfam" id="PF00664">
    <property type="entry name" value="ABC_membrane"/>
    <property type="match status" value="1"/>
</dbReference>
<evidence type="ECO:0000256" key="4">
    <source>
        <dbReference type="ARBA" id="ARBA00022840"/>
    </source>
</evidence>
<accession>A0A1G2EN90</accession>
<dbReference type="Gene3D" id="3.40.50.300">
    <property type="entry name" value="P-loop containing nucleotide triphosphate hydrolases"/>
    <property type="match status" value="1"/>
</dbReference>
<dbReference type="InterPro" id="IPR017871">
    <property type="entry name" value="ABC_transporter-like_CS"/>
</dbReference>
<dbReference type="PROSITE" id="PS00211">
    <property type="entry name" value="ABC_TRANSPORTER_1"/>
    <property type="match status" value="1"/>
</dbReference>
<organism evidence="10 11">
    <name type="scientific">Candidatus Nealsonbacteria bacterium RIFOXYB1_FULL_40_15</name>
    <dbReference type="NCBI Taxonomy" id="1801677"/>
    <lineage>
        <taxon>Bacteria</taxon>
        <taxon>Candidatus Nealsoniibacteriota</taxon>
    </lineage>
</organism>
<feature type="domain" description="ABC transmembrane type-1" evidence="9">
    <location>
        <begin position="26"/>
        <end position="305"/>
    </location>
</feature>